<sequence length="273" mass="30573">MGGLSTLIILGVSGFLVWKYALNSPQNMGEAQQGASDLWGKARDTDWGEVLDGLDGLDFGSFFDQDPKLGDNTTYSWHKDHVEPNNGGLHLTLVNVLTDDWQQEFDDAIADWKESPALTLTTERGEVDSACTRKDGVMIVCNNNFGETGWVGINENEIVNGMIISSVSKMNEYYLNNAEYDHRRYTMCHEVGHGFGLPHTDENPYNANLGNCLDYTDDPSENLHPGQVNFDKLDGMYLAGRRTLRRVESDGRVIETHYLLADNSILRTLDENE</sequence>
<accession>B8C1M7</accession>
<dbReference type="InterPro" id="IPR024079">
    <property type="entry name" value="MetalloPept_cat_dom_sf"/>
</dbReference>
<evidence type="ECO:0008006" key="4">
    <source>
        <dbReference type="Google" id="ProtNLM"/>
    </source>
</evidence>
<dbReference type="eggNOG" id="ENOG502SNJG">
    <property type="taxonomic scope" value="Eukaryota"/>
</dbReference>
<name>B8C1M7_THAPS</name>
<dbReference type="OMA" id="FGETGWV"/>
<keyword evidence="1" id="KW-0732">Signal</keyword>
<dbReference type="AlphaFoldDB" id="B8C1M7"/>
<gene>
    <name evidence="2" type="ORF">THAPSDRAFT_4985</name>
</gene>
<dbReference type="GeneID" id="7447244"/>
<organism evidence="2 3">
    <name type="scientific">Thalassiosira pseudonana</name>
    <name type="common">Marine diatom</name>
    <name type="synonym">Cyclotella nana</name>
    <dbReference type="NCBI Taxonomy" id="35128"/>
    <lineage>
        <taxon>Eukaryota</taxon>
        <taxon>Sar</taxon>
        <taxon>Stramenopiles</taxon>
        <taxon>Ochrophyta</taxon>
        <taxon>Bacillariophyta</taxon>
        <taxon>Coscinodiscophyceae</taxon>
        <taxon>Thalassiosirophycidae</taxon>
        <taxon>Thalassiosirales</taxon>
        <taxon>Thalassiosiraceae</taxon>
        <taxon>Thalassiosira</taxon>
    </lineage>
</organism>
<dbReference type="KEGG" id="tps:THAPSDRAFT_4985"/>
<reference evidence="2 3" key="1">
    <citation type="journal article" date="2004" name="Science">
        <title>The genome of the diatom Thalassiosira pseudonana: ecology, evolution, and metabolism.</title>
        <authorList>
            <person name="Armbrust E.V."/>
            <person name="Berges J.A."/>
            <person name="Bowler C."/>
            <person name="Green B.R."/>
            <person name="Martinez D."/>
            <person name="Putnam N.H."/>
            <person name="Zhou S."/>
            <person name="Allen A.E."/>
            <person name="Apt K.E."/>
            <person name="Bechner M."/>
            <person name="Brzezinski M.A."/>
            <person name="Chaal B.K."/>
            <person name="Chiovitti A."/>
            <person name="Davis A.K."/>
            <person name="Demarest M.S."/>
            <person name="Detter J.C."/>
            <person name="Glavina T."/>
            <person name="Goodstein D."/>
            <person name="Hadi M.Z."/>
            <person name="Hellsten U."/>
            <person name="Hildebrand M."/>
            <person name="Jenkins B.D."/>
            <person name="Jurka J."/>
            <person name="Kapitonov V.V."/>
            <person name="Kroger N."/>
            <person name="Lau W.W."/>
            <person name="Lane T.W."/>
            <person name="Larimer F.W."/>
            <person name="Lippmeier J.C."/>
            <person name="Lucas S."/>
            <person name="Medina M."/>
            <person name="Montsant A."/>
            <person name="Obornik M."/>
            <person name="Parker M.S."/>
            <person name="Palenik B."/>
            <person name="Pazour G.J."/>
            <person name="Richardson P.M."/>
            <person name="Rynearson T.A."/>
            <person name="Saito M.A."/>
            <person name="Schwartz D.C."/>
            <person name="Thamatrakoln K."/>
            <person name="Valentin K."/>
            <person name="Vardi A."/>
            <person name="Wilkerson F.P."/>
            <person name="Rokhsar D.S."/>
        </authorList>
    </citation>
    <scope>NUCLEOTIDE SEQUENCE [LARGE SCALE GENOMIC DNA]</scope>
    <source>
        <strain evidence="2 3">CCMP1335</strain>
    </source>
</reference>
<dbReference type="SUPFAM" id="SSF55486">
    <property type="entry name" value="Metalloproteases ('zincins'), catalytic domain"/>
    <property type="match status" value="1"/>
</dbReference>
<reference evidence="2 3" key="2">
    <citation type="journal article" date="2008" name="Nature">
        <title>The Phaeodactylum genome reveals the evolutionary history of diatom genomes.</title>
        <authorList>
            <person name="Bowler C."/>
            <person name="Allen A.E."/>
            <person name="Badger J.H."/>
            <person name="Grimwood J."/>
            <person name="Jabbari K."/>
            <person name="Kuo A."/>
            <person name="Maheswari U."/>
            <person name="Martens C."/>
            <person name="Maumus F."/>
            <person name="Otillar R.P."/>
            <person name="Rayko E."/>
            <person name="Salamov A."/>
            <person name="Vandepoele K."/>
            <person name="Beszteri B."/>
            <person name="Gruber A."/>
            <person name="Heijde M."/>
            <person name="Katinka M."/>
            <person name="Mock T."/>
            <person name="Valentin K."/>
            <person name="Verret F."/>
            <person name="Berges J.A."/>
            <person name="Brownlee C."/>
            <person name="Cadoret J.P."/>
            <person name="Chiovitti A."/>
            <person name="Choi C.J."/>
            <person name="Coesel S."/>
            <person name="De Martino A."/>
            <person name="Detter J.C."/>
            <person name="Durkin C."/>
            <person name="Falciatore A."/>
            <person name="Fournet J."/>
            <person name="Haruta M."/>
            <person name="Huysman M.J."/>
            <person name="Jenkins B.D."/>
            <person name="Jiroutova K."/>
            <person name="Jorgensen R.E."/>
            <person name="Joubert Y."/>
            <person name="Kaplan A."/>
            <person name="Kroger N."/>
            <person name="Kroth P.G."/>
            <person name="La Roche J."/>
            <person name="Lindquist E."/>
            <person name="Lommer M."/>
            <person name="Martin-Jezequel V."/>
            <person name="Lopez P.J."/>
            <person name="Lucas S."/>
            <person name="Mangogna M."/>
            <person name="McGinnis K."/>
            <person name="Medlin L.K."/>
            <person name="Montsant A."/>
            <person name="Oudot-Le Secq M.P."/>
            <person name="Napoli C."/>
            <person name="Obornik M."/>
            <person name="Parker M.S."/>
            <person name="Petit J.L."/>
            <person name="Porcel B.M."/>
            <person name="Poulsen N."/>
            <person name="Robison M."/>
            <person name="Rychlewski L."/>
            <person name="Rynearson T.A."/>
            <person name="Schmutz J."/>
            <person name="Shapiro H."/>
            <person name="Siaut M."/>
            <person name="Stanley M."/>
            <person name="Sussman M.R."/>
            <person name="Taylor A.R."/>
            <person name="Vardi A."/>
            <person name="von Dassow P."/>
            <person name="Vyverman W."/>
            <person name="Willis A."/>
            <person name="Wyrwicz L.S."/>
            <person name="Rokhsar D.S."/>
            <person name="Weissenbach J."/>
            <person name="Armbrust E.V."/>
            <person name="Green B.R."/>
            <person name="Van de Peer Y."/>
            <person name="Grigoriev I.V."/>
        </authorList>
    </citation>
    <scope>NUCLEOTIDE SEQUENCE [LARGE SCALE GENOMIC DNA]</scope>
    <source>
        <strain evidence="2 3">CCMP1335</strain>
    </source>
</reference>
<feature type="chain" id="PRO_5002869610" description="Peptidase M10 metallopeptidase domain-containing protein" evidence="1">
    <location>
        <begin position="22"/>
        <end position="273"/>
    </location>
</feature>
<dbReference type="PaxDb" id="35128-Thaps4985"/>
<dbReference type="InParanoid" id="B8C1M7"/>
<evidence type="ECO:0000313" key="2">
    <source>
        <dbReference type="EMBL" id="EED91794.1"/>
    </source>
</evidence>
<protein>
    <recommendedName>
        <fullName evidence="4">Peptidase M10 metallopeptidase domain-containing protein</fullName>
    </recommendedName>
</protein>
<evidence type="ECO:0000313" key="3">
    <source>
        <dbReference type="Proteomes" id="UP000001449"/>
    </source>
</evidence>
<dbReference type="Proteomes" id="UP000001449">
    <property type="component" value="Chromosome 5"/>
</dbReference>
<evidence type="ECO:0000256" key="1">
    <source>
        <dbReference type="SAM" id="SignalP"/>
    </source>
</evidence>
<feature type="signal peptide" evidence="1">
    <location>
        <begin position="1"/>
        <end position="21"/>
    </location>
</feature>
<dbReference type="GO" id="GO:0008237">
    <property type="term" value="F:metallopeptidase activity"/>
    <property type="evidence" value="ECO:0007669"/>
    <property type="project" value="InterPro"/>
</dbReference>
<dbReference type="HOGENOM" id="CLU_1021139_0_0_1"/>
<dbReference type="Gene3D" id="3.40.390.10">
    <property type="entry name" value="Collagenase (Catalytic Domain)"/>
    <property type="match status" value="1"/>
</dbReference>
<proteinExistence type="predicted"/>
<dbReference type="EMBL" id="CM000642">
    <property type="protein sequence ID" value="EED91794.1"/>
    <property type="molecule type" value="Genomic_DNA"/>
</dbReference>
<keyword evidence="3" id="KW-1185">Reference proteome</keyword>
<dbReference type="RefSeq" id="XP_002290042.1">
    <property type="nucleotide sequence ID" value="XM_002290006.1"/>
</dbReference>